<dbReference type="Proteomes" id="UP001224775">
    <property type="component" value="Unassembled WGS sequence"/>
</dbReference>
<feature type="binding site" evidence="4">
    <location>
        <position position="237"/>
    </location>
    <ligand>
        <name>Mg(2+)</name>
        <dbReference type="ChEBI" id="CHEBI:18420"/>
        <label>1</label>
        <note>catalytic</note>
    </ligand>
</feature>
<keyword evidence="3 4" id="KW-0460">Magnesium</keyword>
<dbReference type="PRINTS" id="PR00377">
    <property type="entry name" value="IMPHPHTASES"/>
</dbReference>
<dbReference type="Gene3D" id="3.40.190.80">
    <property type="match status" value="1"/>
</dbReference>
<accession>A0AAD8Y1J7</accession>
<dbReference type="GO" id="GO:0007165">
    <property type="term" value="P:signal transduction"/>
    <property type="evidence" value="ECO:0007669"/>
    <property type="project" value="TreeGrafter"/>
</dbReference>
<organism evidence="6 7">
    <name type="scientific">Skeletonema marinoi</name>
    <dbReference type="NCBI Taxonomy" id="267567"/>
    <lineage>
        <taxon>Eukaryota</taxon>
        <taxon>Sar</taxon>
        <taxon>Stramenopiles</taxon>
        <taxon>Ochrophyta</taxon>
        <taxon>Bacillariophyta</taxon>
        <taxon>Coscinodiscophyceae</taxon>
        <taxon>Thalassiosirophycidae</taxon>
        <taxon>Thalassiosirales</taxon>
        <taxon>Skeletonemataceae</taxon>
        <taxon>Skeletonema</taxon>
        <taxon>Skeletonema marinoi-dohrnii complex</taxon>
    </lineage>
</organism>
<dbReference type="GO" id="GO:0046872">
    <property type="term" value="F:metal ion binding"/>
    <property type="evidence" value="ECO:0007669"/>
    <property type="project" value="UniProtKB-KW"/>
</dbReference>
<comment type="caution">
    <text evidence="6">The sequence shown here is derived from an EMBL/GenBank/DDBJ whole genome shotgun (WGS) entry which is preliminary data.</text>
</comment>
<evidence type="ECO:0000256" key="1">
    <source>
        <dbReference type="ARBA" id="ARBA00009759"/>
    </source>
</evidence>
<evidence type="ECO:0000256" key="2">
    <source>
        <dbReference type="ARBA" id="ARBA00022723"/>
    </source>
</evidence>
<dbReference type="Gene3D" id="3.30.540.10">
    <property type="entry name" value="Fructose-1,6-Bisphosphatase, subunit A, domain 1"/>
    <property type="match status" value="1"/>
</dbReference>
<evidence type="ECO:0000256" key="3">
    <source>
        <dbReference type="ARBA" id="ARBA00022842"/>
    </source>
</evidence>
<keyword evidence="5" id="KW-1133">Transmembrane helix</keyword>
<comment type="cofactor">
    <cofactor evidence="4">
        <name>Mg(2+)</name>
        <dbReference type="ChEBI" id="CHEBI:18420"/>
    </cofactor>
</comment>
<dbReference type="SUPFAM" id="SSF56655">
    <property type="entry name" value="Carbohydrate phosphatase"/>
    <property type="match status" value="1"/>
</dbReference>
<reference evidence="6" key="1">
    <citation type="submission" date="2023-06" db="EMBL/GenBank/DDBJ databases">
        <title>Survivors Of The Sea: Transcriptome response of Skeletonema marinoi to long-term dormancy.</title>
        <authorList>
            <person name="Pinder M.I.M."/>
            <person name="Kourtchenko O."/>
            <person name="Robertson E.K."/>
            <person name="Larsson T."/>
            <person name="Maumus F."/>
            <person name="Osuna-Cruz C.M."/>
            <person name="Vancaester E."/>
            <person name="Stenow R."/>
            <person name="Vandepoele K."/>
            <person name="Ploug H."/>
            <person name="Bruchert V."/>
            <person name="Godhe A."/>
            <person name="Topel M."/>
        </authorList>
    </citation>
    <scope>NUCLEOTIDE SEQUENCE</scope>
    <source>
        <strain evidence="6">R05AC</strain>
    </source>
</reference>
<dbReference type="GO" id="GO:0008934">
    <property type="term" value="F:inositol monophosphate 1-phosphatase activity"/>
    <property type="evidence" value="ECO:0007669"/>
    <property type="project" value="TreeGrafter"/>
</dbReference>
<dbReference type="GO" id="GO:0006020">
    <property type="term" value="P:inositol metabolic process"/>
    <property type="evidence" value="ECO:0007669"/>
    <property type="project" value="TreeGrafter"/>
</dbReference>
<dbReference type="PANTHER" id="PTHR20854:SF4">
    <property type="entry name" value="INOSITOL-1-MONOPHOSPHATASE-RELATED"/>
    <property type="match status" value="1"/>
</dbReference>
<sequence length="452" mass="48667">MKKSPLLTSSHGAVIIMLSSIVIVSSAFQSLLAPTRRRQIVPLRRSNRIIPDITSCNTNNVAHRSLVHSNTCRNLPSMALSLSHDNTNNGSESESYIYTTLDDEITTTTTTTTSRNLQHTLHTIEYAAYTAGKVALSTSGQIAVKSTKANIRDLVTESDVKCQQLIREIIEEEFPQDAFLGEEDVDLSGDSSCASSAALDAVLSGGGSLSFDGDGDASSSINDEEEDRLLFIVDPIDGTTNFQAGLPIYAMSIGVVALPSSSSSSSLPEVVAGVIYNPTLGEMTSAVRGRGCYLNNRRLQQPQQHQSQQQLPPRTSILNQSLINVGFPISKESTLQASSKAVAALATKVRGLRMVACASQAMAWVAQSKFNGYFSWDLNGWDVAAGIVIVEESGGLVSKMVVDDGDDGMTSSRAGVETRDMIITCPCERRGEEGLLRDELIEVLKENDCLDY</sequence>
<gene>
    <name evidence="6" type="ORF">QTG54_011489</name>
</gene>
<evidence type="ECO:0000313" key="7">
    <source>
        <dbReference type="Proteomes" id="UP001224775"/>
    </source>
</evidence>
<feature type="transmembrane region" description="Helical" evidence="5">
    <location>
        <begin position="12"/>
        <end position="32"/>
    </location>
</feature>
<dbReference type="InterPro" id="IPR020550">
    <property type="entry name" value="Inositol_monophosphatase_CS"/>
</dbReference>
<feature type="binding site" evidence="4">
    <location>
        <position position="234"/>
    </location>
    <ligand>
        <name>Mg(2+)</name>
        <dbReference type="ChEBI" id="CHEBI:18420"/>
        <label>1</label>
        <note>catalytic</note>
    </ligand>
</feature>
<protein>
    <submittedName>
        <fullName evidence="6">Inositol-1-monophosphatase</fullName>
        <ecNumber evidence="6">3.1.3.25</ecNumber>
    </submittedName>
</protein>
<evidence type="ECO:0000256" key="5">
    <source>
        <dbReference type="SAM" id="Phobius"/>
    </source>
</evidence>
<dbReference type="PROSITE" id="PS00630">
    <property type="entry name" value="IMP_2"/>
    <property type="match status" value="1"/>
</dbReference>
<keyword evidence="5" id="KW-0812">Transmembrane</keyword>
<keyword evidence="6" id="KW-0378">Hydrolase</keyword>
<dbReference type="AlphaFoldDB" id="A0AAD8Y1J7"/>
<dbReference type="InterPro" id="IPR000760">
    <property type="entry name" value="Inositol_monophosphatase-like"/>
</dbReference>
<dbReference type="Pfam" id="PF00459">
    <property type="entry name" value="Inositol_P"/>
    <property type="match status" value="1"/>
</dbReference>
<dbReference type="EMBL" id="JATAAI010000023">
    <property type="protein sequence ID" value="KAK1737717.1"/>
    <property type="molecule type" value="Genomic_DNA"/>
</dbReference>
<keyword evidence="5" id="KW-0472">Membrane</keyword>
<proteinExistence type="inferred from homology"/>
<evidence type="ECO:0000313" key="6">
    <source>
        <dbReference type="EMBL" id="KAK1737717.1"/>
    </source>
</evidence>
<dbReference type="EC" id="3.1.3.25" evidence="6"/>
<evidence type="ECO:0000256" key="4">
    <source>
        <dbReference type="PIRSR" id="PIRSR600760-2"/>
    </source>
</evidence>
<feature type="binding site" evidence="4">
    <location>
        <position position="182"/>
    </location>
    <ligand>
        <name>Mg(2+)</name>
        <dbReference type="ChEBI" id="CHEBI:18420"/>
        <label>1</label>
        <note>catalytic</note>
    </ligand>
</feature>
<keyword evidence="7" id="KW-1185">Reference proteome</keyword>
<comment type="similarity">
    <text evidence="1">Belongs to the inositol monophosphatase superfamily.</text>
</comment>
<dbReference type="GO" id="GO:0046854">
    <property type="term" value="P:phosphatidylinositol phosphate biosynthetic process"/>
    <property type="evidence" value="ECO:0007669"/>
    <property type="project" value="InterPro"/>
</dbReference>
<keyword evidence="2 4" id="KW-0479">Metal-binding</keyword>
<feature type="binding site" evidence="4">
    <location>
        <position position="382"/>
    </location>
    <ligand>
        <name>Mg(2+)</name>
        <dbReference type="ChEBI" id="CHEBI:18420"/>
        <label>1</label>
        <note>catalytic</note>
    </ligand>
</feature>
<dbReference type="PANTHER" id="PTHR20854">
    <property type="entry name" value="INOSITOL MONOPHOSPHATASE"/>
    <property type="match status" value="1"/>
</dbReference>
<feature type="binding site" evidence="4">
    <location>
        <position position="236"/>
    </location>
    <ligand>
        <name>Mg(2+)</name>
        <dbReference type="ChEBI" id="CHEBI:18420"/>
        <label>1</label>
        <note>catalytic</note>
    </ligand>
</feature>
<name>A0AAD8Y1J7_9STRA</name>